<dbReference type="PANTHER" id="PTHR35335">
    <property type="entry name" value="UPF0716 PROTEIN FXSA"/>
    <property type="match status" value="1"/>
</dbReference>
<dbReference type="AlphaFoldDB" id="A0A4R1HIY8"/>
<reference evidence="3 4" key="1">
    <citation type="submission" date="2019-03" db="EMBL/GenBank/DDBJ databases">
        <title>Genomic Encyclopedia of Type Strains, Phase IV (KMG-IV): sequencing the most valuable type-strain genomes for metagenomic binning, comparative biology and taxonomic classification.</title>
        <authorList>
            <person name="Goeker M."/>
        </authorList>
    </citation>
    <scope>NUCLEOTIDE SEQUENCE [LARGE SCALE GENOMIC DNA]</scope>
    <source>
        <strain evidence="3 4">DSM 19610</strain>
    </source>
</reference>
<evidence type="ECO:0000256" key="2">
    <source>
        <dbReference type="SAM" id="Phobius"/>
    </source>
</evidence>
<gene>
    <name evidence="3" type="ORF">DFR30_2760</name>
</gene>
<keyword evidence="2" id="KW-0472">Membrane</keyword>
<name>A0A4R1HIY8_9GAMM</name>
<accession>A0A4R1HIY8</accession>
<evidence type="ECO:0000256" key="1">
    <source>
        <dbReference type="SAM" id="MobiDB-lite"/>
    </source>
</evidence>
<dbReference type="RefSeq" id="WP_243640742.1">
    <property type="nucleotide sequence ID" value="NZ_SMFX01000001.1"/>
</dbReference>
<dbReference type="GO" id="GO:0016020">
    <property type="term" value="C:membrane"/>
    <property type="evidence" value="ECO:0007669"/>
    <property type="project" value="InterPro"/>
</dbReference>
<evidence type="ECO:0000313" key="3">
    <source>
        <dbReference type="EMBL" id="TCK19449.1"/>
    </source>
</evidence>
<protein>
    <submittedName>
        <fullName evidence="3">UPF0716 protein FxsA</fullName>
    </submittedName>
</protein>
<feature type="transmembrane region" description="Helical" evidence="2">
    <location>
        <begin position="31"/>
        <end position="49"/>
    </location>
</feature>
<dbReference type="NCBIfam" id="NF008528">
    <property type="entry name" value="PRK11463.1-2"/>
    <property type="match status" value="1"/>
</dbReference>
<organism evidence="3 4">
    <name type="scientific">Thiogranum longum</name>
    <dbReference type="NCBI Taxonomy" id="1537524"/>
    <lineage>
        <taxon>Bacteria</taxon>
        <taxon>Pseudomonadati</taxon>
        <taxon>Pseudomonadota</taxon>
        <taxon>Gammaproteobacteria</taxon>
        <taxon>Chromatiales</taxon>
        <taxon>Ectothiorhodospiraceae</taxon>
        <taxon>Thiogranum</taxon>
    </lineage>
</organism>
<comment type="caution">
    <text evidence="3">The sequence shown here is derived from an EMBL/GenBank/DDBJ whole genome shotgun (WGS) entry which is preliminary data.</text>
</comment>
<sequence>MTGIFQLTRPVAGLLVAAPMAGYGAGMNPVGILFLLFLLVPMVEIYFLIKVGNIIGAIPTIGLVVFTALLGALLLRVQGWMTLQRARLSMAQGQLPATEMMEGVLLVFAGALLLTPGFVTDSIGFLLLVPPVRKALVRGFISRTSVPFEPPRGGGKPHEHEPRTLEGEYRREDD</sequence>
<feature type="transmembrane region" description="Helical" evidence="2">
    <location>
        <begin position="61"/>
        <end position="83"/>
    </location>
</feature>
<keyword evidence="2" id="KW-1133">Transmembrane helix</keyword>
<evidence type="ECO:0000313" key="4">
    <source>
        <dbReference type="Proteomes" id="UP000295707"/>
    </source>
</evidence>
<feature type="compositionally biased region" description="Basic and acidic residues" evidence="1">
    <location>
        <begin position="156"/>
        <end position="174"/>
    </location>
</feature>
<feature type="transmembrane region" description="Helical" evidence="2">
    <location>
        <begin position="103"/>
        <end position="129"/>
    </location>
</feature>
<dbReference type="Proteomes" id="UP000295707">
    <property type="component" value="Unassembled WGS sequence"/>
</dbReference>
<keyword evidence="4" id="KW-1185">Reference proteome</keyword>
<dbReference type="PANTHER" id="PTHR35335:SF1">
    <property type="entry name" value="UPF0716 PROTEIN FXSA"/>
    <property type="match status" value="1"/>
</dbReference>
<proteinExistence type="predicted"/>
<feature type="region of interest" description="Disordered" evidence="1">
    <location>
        <begin position="148"/>
        <end position="174"/>
    </location>
</feature>
<keyword evidence="2" id="KW-0812">Transmembrane</keyword>
<dbReference type="InterPro" id="IPR007313">
    <property type="entry name" value="FxsA"/>
</dbReference>
<dbReference type="EMBL" id="SMFX01000001">
    <property type="protein sequence ID" value="TCK19449.1"/>
    <property type="molecule type" value="Genomic_DNA"/>
</dbReference>
<dbReference type="Pfam" id="PF04186">
    <property type="entry name" value="FxsA"/>
    <property type="match status" value="1"/>
</dbReference>